<name>A0A058Z1T0_FONAL</name>
<feature type="region of interest" description="Disordered" evidence="1">
    <location>
        <begin position="192"/>
        <end position="249"/>
    </location>
</feature>
<keyword evidence="4" id="KW-1185">Reference proteome</keyword>
<dbReference type="Pfam" id="PF04825">
    <property type="entry name" value="Rad21_Rec8_N"/>
    <property type="match status" value="1"/>
</dbReference>
<organism evidence="3">
    <name type="scientific">Fonticula alba</name>
    <name type="common">Slime mold</name>
    <dbReference type="NCBI Taxonomy" id="691883"/>
    <lineage>
        <taxon>Eukaryota</taxon>
        <taxon>Rotosphaerida</taxon>
        <taxon>Fonticulaceae</taxon>
        <taxon>Fonticula</taxon>
    </lineage>
</organism>
<protein>
    <recommendedName>
        <fullName evidence="2">Rad21/Rec8-like protein N-terminal domain-containing protein</fullName>
    </recommendedName>
</protein>
<feature type="domain" description="Rad21/Rec8-like protein N-terminal" evidence="2">
    <location>
        <begin position="1"/>
        <end position="130"/>
    </location>
</feature>
<dbReference type="EMBL" id="KB932212">
    <property type="protein sequence ID" value="KCV67888.1"/>
    <property type="molecule type" value="Genomic_DNA"/>
</dbReference>
<dbReference type="GeneID" id="20530342"/>
<evidence type="ECO:0000313" key="4">
    <source>
        <dbReference type="Proteomes" id="UP000030693"/>
    </source>
</evidence>
<evidence type="ECO:0000313" key="3">
    <source>
        <dbReference type="EMBL" id="KCV67888.1"/>
    </source>
</evidence>
<gene>
    <name evidence="3" type="ORF">H696_05617</name>
</gene>
<proteinExistence type="predicted"/>
<evidence type="ECO:0000259" key="2">
    <source>
        <dbReference type="Pfam" id="PF04825"/>
    </source>
</evidence>
<dbReference type="InterPro" id="IPR006910">
    <property type="entry name" value="Rad21_Rec8_N"/>
</dbReference>
<feature type="compositionally biased region" description="Low complexity" evidence="1">
    <location>
        <begin position="204"/>
        <end position="215"/>
    </location>
</feature>
<sequence length="249" mass="25025">MSYTEQDLARLDGPLRLVWQASHAPLARSAAPGDSSGTTAALQPRLSRRAVELVDIPIVVDLLIDWTAGAGAEYCAQLAPPLPGPAALSLRFLAFLLLGLARIHERRSLILLRDSRGFLRRMRLAAARLAAESAAAAAAATAAAAAAASTAAATAAAGPDSGGGVAPLGGPPGGAALPAPSISLQDFLSPRAGRDVTVPDSRRLLPTAPGGPAATMADDRWPGQLGLGLGPGDPGPLLPDTRGGAGRGQ</sequence>
<dbReference type="Proteomes" id="UP000030693">
    <property type="component" value="Unassembled WGS sequence"/>
</dbReference>
<accession>A0A058Z1T0</accession>
<dbReference type="RefSeq" id="XP_009497708.1">
    <property type="nucleotide sequence ID" value="XM_009499433.1"/>
</dbReference>
<reference evidence="3" key="1">
    <citation type="submission" date="2013-04" db="EMBL/GenBank/DDBJ databases">
        <title>The Genome Sequence of Fonticula alba ATCC 38817.</title>
        <authorList>
            <consortium name="The Broad Institute Genomics Platform"/>
            <person name="Russ C."/>
            <person name="Cuomo C."/>
            <person name="Burger G."/>
            <person name="Gray M.W."/>
            <person name="Holland P.W.H."/>
            <person name="King N."/>
            <person name="Lang F.B.F."/>
            <person name="Roger A.J."/>
            <person name="Ruiz-Trillo I."/>
            <person name="Brown M."/>
            <person name="Walker B."/>
            <person name="Young S."/>
            <person name="Zeng Q."/>
            <person name="Gargeya S."/>
            <person name="Fitzgerald M."/>
            <person name="Haas B."/>
            <person name="Abouelleil A."/>
            <person name="Allen A.W."/>
            <person name="Alvarado L."/>
            <person name="Arachchi H.M."/>
            <person name="Berlin A.M."/>
            <person name="Chapman S.B."/>
            <person name="Gainer-Dewar J."/>
            <person name="Goldberg J."/>
            <person name="Griggs A."/>
            <person name="Gujja S."/>
            <person name="Hansen M."/>
            <person name="Howarth C."/>
            <person name="Imamovic A."/>
            <person name="Ireland A."/>
            <person name="Larimer J."/>
            <person name="McCowan C."/>
            <person name="Murphy C."/>
            <person name="Pearson M."/>
            <person name="Poon T.W."/>
            <person name="Priest M."/>
            <person name="Roberts A."/>
            <person name="Saif S."/>
            <person name="Shea T."/>
            <person name="Sisk P."/>
            <person name="Sykes S."/>
            <person name="Wortman J."/>
            <person name="Nusbaum C."/>
            <person name="Birren B."/>
        </authorList>
    </citation>
    <scope>NUCLEOTIDE SEQUENCE [LARGE SCALE GENOMIC DNA]</scope>
    <source>
        <strain evidence="3">ATCC 38817</strain>
    </source>
</reference>
<dbReference type="AlphaFoldDB" id="A0A058Z1T0"/>
<evidence type="ECO:0000256" key="1">
    <source>
        <dbReference type="SAM" id="MobiDB-lite"/>
    </source>
</evidence>